<feature type="compositionally biased region" description="Polar residues" evidence="3">
    <location>
        <begin position="13"/>
        <end position="23"/>
    </location>
</feature>
<gene>
    <name evidence="5" type="primary">EML4_2</name>
    <name evidence="5" type="ORF">Zm00014a_041591</name>
</gene>
<dbReference type="SMART" id="SM01191">
    <property type="entry name" value="ENT"/>
    <property type="match status" value="1"/>
</dbReference>
<dbReference type="InterPro" id="IPR005491">
    <property type="entry name" value="ENT_dom"/>
</dbReference>
<dbReference type="Proteomes" id="UP000251960">
    <property type="component" value="Chromosome 7"/>
</dbReference>
<organism evidence="5">
    <name type="scientific">Zea mays</name>
    <name type="common">Maize</name>
    <dbReference type="NCBI Taxonomy" id="4577"/>
    <lineage>
        <taxon>Eukaryota</taxon>
        <taxon>Viridiplantae</taxon>
        <taxon>Streptophyta</taxon>
        <taxon>Embryophyta</taxon>
        <taxon>Tracheophyta</taxon>
        <taxon>Spermatophyta</taxon>
        <taxon>Magnoliopsida</taxon>
        <taxon>Liliopsida</taxon>
        <taxon>Poales</taxon>
        <taxon>Poaceae</taxon>
        <taxon>PACMAD clade</taxon>
        <taxon>Panicoideae</taxon>
        <taxon>Andropogonodae</taxon>
        <taxon>Andropogoneae</taxon>
        <taxon>Tripsacinae</taxon>
        <taxon>Zea</taxon>
    </lineage>
</organism>
<dbReference type="InterPro" id="IPR033485">
    <property type="entry name" value="EMSY-LIKE_plant"/>
</dbReference>
<evidence type="ECO:0000313" key="5">
    <source>
        <dbReference type="EMBL" id="PWZ14944.1"/>
    </source>
</evidence>
<dbReference type="Pfam" id="PF03735">
    <property type="entry name" value="ENT"/>
    <property type="match status" value="1"/>
</dbReference>
<evidence type="ECO:0000259" key="4">
    <source>
        <dbReference type="PROSITE" id="PS51138"/>
    </source>
</evidence>
<dbReference type="SUPFAM" id="SSF158639">
    <property type="entry name" value="ENT-like"/>
    <property type="match status" value="1"/>
</dbReference>
<proteinExistence type="predicted"/>
<feature type="domain" description="ENT" evidence="4">
    <location>
        <begin position="280"/>
        <end position="337"/>
    </location>
</feature>
<sequence>MTNARNRKARTGRNGQYTERASTPFSHTVGPGIRRLDCLLAARLVFRYPKVKLLRSDFVDSFTSKFASLNLKGSSSHFSFSPGISLTVIELNDQIRFADCSSHHSKFVMEQDRQAYEEADHYAKRKAANICASTGARTVKRKLEASRIPPNDLVRRTGKEQKVPAYEVRQLTKNELPLKVSARNAINSDHFHRPLSSRCNDLTKNISEIRPVCRALPLPEKPLRIREEDECSVASCSANYSEYSTSDNKQSVGTGSCFPDDVMYSCQHGQETKNAYGSGLFLNVHELELQAYQSTVRAFHAAGPLTWEQESLLTNLRLSLNISNEEHLLQLRHLLSL</sequence>
<dbReference type="InterPro" id="IPR036142">
    <property type="entry name" value="ENT_dom-like_sf"/>
</dbReference>
<comment type="caution">
    <text evidence="5">The sequence shown here is derived from an EMBL/GenBank/DDBJ whole genome shotgun (WGS) entry which is preliminary data.</text>
</comment>
<name>A0A3L6E1Z5_MAIZE</name>
<dbReference type="PANTHER" id="PTHR33432:SF30">
    <property type="entry name" value="OS07G0179500 PROTEIN"/>
    <property type="match status" value="1"/>
</dbReference>
<protein>
    <submittedName>
        <fullName evidence="5">Protein EMSY-LIKE 4</fullName>
    </submittedName>
</protein>
<dbReference type="PROSITE" id="PS51138">
    <property type="entry name" value="ENT"/>
    <property type="match status" value="1"/>
</dbReference>
<dbReference type="GO" id="GO:0005634">
    <property type="term" value="C:nucleus"/>
    <property type="evidence" value="ECO:0007669"/>
    <property type="project" value="UniProtKB-SubCell"/>
</dbReference>
<dbReference type="EMBL" id="NCVQ01000008">
    <property type="protein sequence ID" value="PWZ14944.1"/>
    <property type="molecule type" value="Genomic_DNA"/>
</dbReference>
<dbReference type="ExpressionAtlas" id="A0A3L6E1Z5">
    <property type="expression patterns" value="baseline and differential"/>
</dbReference>
<comment type="subcellular location">
    <subcellularLocation>
        <location evidence="1">Nucleus</location>
    </subcellularLocation>
</comment>
<evidence type="ECO:0000256" key="1">
    <source>
        <dbReference type="ARBA" id="ARBA00004123"/>
    </source>
</evidence>
<keyword evidence="2" id="KW-0539">Nucleus</keyword>
<accession>A0A3L6E1Z5</accession>
<evidence type="ECO:0000256" key="3">
    <source>
        <dbReference type="SAM" id="MobiDB-lite"/>
    </source>
</evidence>
<dbReference type="AlphaFoldDB" id="A0A3L6E1Z5"/>
<feature type="compositionally biased region" description="Basic residues" evidence="3">
    <location>
        <begin position="1"/>
        <end position="11"/>
    </location>
</feature>
<dbReference type="GO" id="GO:0050832">
    <property type="term" value="P:defense response to fungus"/>
    <property type="evidence" value="ECO:0007669"/>
    <property type="project" value="InterPro"/>
</dbReference>
<evidence type="ECO:0000256" key="2">
    <source>
        <dbReference type="ARBA" id="ARBA00023242"/>
    </source>
</evidence>
<dbReference type="PANTHER" id="PTHR33432">
    <property type="entry name" value="PROTEIN EMSY-LIKE 4"/>
    <property type="match status" value="1"/>
</dbReference>
<reference evidence="5" key="1">
    <citation type="journal article" date="2018" name="Nat. Genet.">
        <title>Extensive intraspecific gene order and gene structural variations between Mo17 and other maize genomes.</title>
        <authorList>
            <person name="Sun S."/>
            <person name="Zhou Y."/>
            <person name="Chen J."/>
            <person name="Shi J."/>
            <person name="Zhao H."/>
            <person name="Zhao H."/>
            <person name="Song W."/>
            <person name="Zhang M."/>
            <person name="Cui Y."/>
            <person name="Dong X."/>
            <person name="Liu H."/>
            <person name="Ma X."/>
            <person name="Jiao Y."/>
            <person name="Wang B."/>
            <person name="Wei X."/>
            <person name="Stein J.C."/>
            <person name="Glaubitz J.C."/>
            <person name="Lu F."/>
            <person name="Yu G."/>
            <person name="Liang C."/>
            <person name="Fengler K."/>
            <person name="Li B."/>
            <person name="Rafalski A."/>
            <person name="Schnable P.S."/>
            <person name="Ware D.H."/>
            <person name="Buckler E.S."/>
            <person name="Lai J."/>
        </authorList>
    </citation>
    <scope>NUCLEOTIDE SEQUENCE [LARGE SCALE GENOMIC DNA]</scope>
    <source>
        <tissue evidence="5">Seedling</tissue>
    </source>
</reference>
<feature type="region of interest" description="Disordered" evidence="3">
    <location>
        <begin position="1"/>
        <end position="23"/>
    </location>
</feature>
<dbReference type="Gene3D" id="1.10.1240.40">
    <property type="entry name" value="ENT domain"/>
    <property type="match status" value="1"/>
</dbReference>